<feature type="transmembrane region" description="Helical" evidence="1">
    <location>
        <begin position="15"/>
        <end position="35"/>
    </location>
</feature>
<reference evidence="2 3" key="1">
    <citation type="submission" date="2020-04" db="EMBL/GenBank/DDBJ databases">
        <title>MicrobeNet Type strains.</title>
        <authorList>
            <person name="Nicholson A.C."/>
        </authorList>
    </citation>
    <scope>NUCLEOTIDE SEQUENCE [LARGE SCALE GENOMIC DNA]</scope>
    <source>
        <strain evidence="2 3">CCUG 69612</strain>
    </source>
</reference>
<protein>
    <submittedName>
        <fullName evidence="2">YpmS family protein</fullName>
    </submittedName>
</protein>
<dbReference type="Proteomes" id="UP000522720">
    <property type="component" value="Unassembled WGS sequence"/>
</dbReference>
<dbReference type="Pfam" id="PF09911">
    <property type="entry name" value="DUF2140"/>
    <property type="match status" value="1"/>
</dbReference>
<keyword evidence="1" id="KW-1133">Transmembrane helix</keyword>
<proteinExistence type="predicted"/>
<keyword evidence="3" id="KW-1185">Reference proteome</keyword>
<sequence length="202" mass="23435">MKQVRVGKEKKKINWWKWLFILYLGAQLAFVRVVWQRIQAKREDLTLVSSDNQAQLQMGTFTTNRDQLNQTLKAYLGAYQSKTFTYEVFVTEREVVFEGTYEILGAKIPLYIYFTPYKDENGAVVLDVAEVSAGTLTLPKSEVLKYIKKAYPFPDFIQISAKEGRIIVDLPHLTNKFGIVVTAKTIDLYNDHFIFEVFRKTN</sequence>
<evidence type="ECO:0000313" key="2">
    <source>
        <dbReference type="EMBL" id="NKZ19596.1"/>
    </source>
</evidence>
<dbReference type="EMBL" id="JAAXPR010000002">
    <property type="protein sequence ID" value="NKZ19596.1"/>
    <property type="molecule type" value="Genomic_DNA"/>
</dbReference>
<evidence type="ECO:0000256" key="1">
    <source>
        <dbReference type="SAM" id="Phobius"/>
    </source>
</evidence>
<evidence type="ECO:0000313" key="3">
    <source>
        <dbReference type="Proteomes" id="UP000522720"/>
    </source>
</evidence>
<comment type="caution">
    <text evidence="2">The sequence shown here is derived from an EMBL/GenBank/DDBJ whole genome shotgun (WGS) entry which is preliminary data.</text>
</comment>
<gene>
    <name evidence="2" type="ORF">HF992_01790</name>
</gene>
<dbReference type="InterPro" id="IPR018672">
    <property type="entry name" value="DUF2140"/>
</dbReference>
<keyword evidence="1" id="KW-0472">Membrane</keyword>
<dbReference type="RefSeq" id="WP_168548349.1">
    <property type="nucleotide sequence ID" value="NZ_JAAXPR010000002.1"/>
</dbReference>
<name>A0A7X6MX80_9STRE</name>
<keyword evidence="1" id="KW-0812">Transmembrane</keyword>
<accession>A0A7X6MX80</accession>
<dbReference type="AlphaFoldDB" id="A0A7X6MX80"/>
<organism evidence="2 3">
    <name type="scientific">Streptococcus ovuberis</name>
    <dbReference type="NCBI Taxonomy" id="1936207"/>
    <lineage>
        <taxon>Bacteria</taxon>
        <taxon>Bacillati</taxon>
        <taxon>Bacillota</taxon>
        <taxon>Bacilli</taxon>
        <taxon>Lactobacillales</taxon>
        <taxon>Streptococcaceae</taxon>
        <taxon>Streptococcus</taxon>
    </lineage>
</organism>